<gene>
    <name evidence="1" type="ORF">STIAU_5306</name>
</gene>
<dbReference type="Proteomes" id="UP000032702">
    <property type="component" value="Unassembled WGS sequence"/>
</dbReference>
<evidence type="ECO:0000313" key="2">
    <source>
        <dbReference type="Proteomes" id="UP000032702"/>
    </source>
</evidence>
<dbReference type="AlphaFoldDB" id="Q090L4"/>
<protein>
    <submittedName>
        <fullName evidence="1">Uncharacterized protein</fullName>
    </submittedName>
</protein>
<reference evidence="1 2" key="1">
    <citation type="submission" date="2006-04" db="EMBL/GenBank/DDBJ databases">
        <authorList>
            <person name="Nierman W.C."/>
        </authorList>
    </citation>
    <scope>NUCLEOTIDE SEQUENCE [LARGE SCALE GENOMIC DNA]</scope>
    <source>
        <strain evidence="1 2">DW4/3-1</strain>
    </source>
</reference>
<dbReference type="EMBL" id="AAMD01000062">
    <property type="protein sequence ID" value="EAU66168.1"/>
    <property type="molecule type" value="Genomic_DNA"/>
</dbReference>
<name>Q090L4_STIAD</name>
<proteinExistence type="predicted"/>
<organism evidence="1 2">
    <name type="scientific">Stigmatella aurantiaca (strain DW4/3-1)</name>
    <dbReference type="NCBI Taxonomy" id="378806"/>
    <lineage>
        <taxon>Bacteria</taxon>
        <taxon>Pseudomonadati</taxon>
        <taxon>Myxococcota</taxon>
        <taxon>Myxococcia</taxon>
        <taxon>Myxococcales</taxon>
        <taxon>Cystobacterineae</taxon>
        <taxon>Archangiaceae</taxon>
        <taxon>Stigmatella</taxon>
    </lineage>
</organism>
<comment type="caution">
    <text evidence="1">The sequence shown here is derived from an EMBL/GenBank/DDBJ whole genome shotgun (WGS) entry which is preliminary data.</text>
</comment>
<sequence length="31" mass="3588">MGRGDLLHVRVRNAIRIRPADVEDFLAQGRR</sequence>
<evidence type="ECO:0000313" key="1">
    <source>
        <dbReference type="EMBL" id="EAU66168.1"/>
    </source>
</evidence>
<accession>Q090L4</accession>